<evidence type="ECO:0000259" key="2">
    <source>
        <dbReference type="Pfam" id="PF03466"/>
    </source>
</evidence>
<feature type="domain" description="LysR substrate-binding" evidence="2">
    <location>
        <begin position="24"/>
        <end position="222"/>
    </location>
</feature>
<feature type="compositionally biased region" description="Basic and acidic residues" evidence="1">
    <location>
        <begin position="1"/>
        <end position="10"/>
    </location>
</feature>
<dbReference type="Gene3D" id="3.40.190.290">
    <property type="match status" value="1"/>
</dbReference>
<name>A0ABT8D5G1_9RHOB</name>
<dbReference type="RefSeq" id="WP_377786028.1">
    <property type="nucleotide sequence ID" value="NZ_JBHUOC010000001.1"/>
</dbReference>
<keyword evidence="4" id="KW-1185">Reference proteome</keyword>
<sequence>MKETARRQNDKQSGTGLRGEPESQSPCGEVIVKSVPMIADYVVPLIGGLENQCSDLSLRFVSSPELESITPLTPTLHIRAGTRPAGEALFVKPLGTLHFGLYGAANYVARLGLPQGYDDLGRFGFVVHDRAWNRVPWEKWLVAHYPQAHIFLYSDCENAHRVAISSGHCLGFLPSSALLNFPNLVEVLPPHPEWSAPMWLATHAETMRKPHLANITQSIGERLARVWA</sequence>
<evidence type="ECO:0000256" key="1">
    <source>
        <dbReference type="SAM" id="MobiDB-lite"/>
    </source>
</evidence>
<organism evidence="3 4">
    <name type="scientific">Paracoccus cavernae</name>
    <dbReference type="NCBI Taxonomy" id="1571207"/>
    <lineage>
        <taxon>Bacteria</taxon>
        <taxon>Pseudomonadati</taxon>
        <taxon>Pseudomonadota</taxon>
        <taxon>Alphaproteobacteria</taxon>
        <taxon>Rhodobacterales</taxon>
        <taxon>Paracoccaceae</taxon>
        <taxon>Paracoccus</taxon>
    </lineage>
</organism>
<gene>
    <name evidence="3" type="ORF">QWZ10_03300</name>
</gene>
<reference evidence="4" key="1">
    <citation type="journal article" date="2019" name="Int. J. Syst. Evol. Microbiol.">
        <title>The Global Catalogue of Microorganisms (GCM) 10K type strain sequencing project: providing services to taxonomists for standard genome sequencing and annotation.</title>
        <authorList>
            <consortium name="The Broad Institute Genomics Platform"/>
            <consortium name="The Broad Institute Genome Sequencing Center for Infectious Disease"/>
            <person name="Wu L."/>
            <person name="Ma J."/>
        </authorList>
    </citation>
    <scope>NUCLEOTIDE SEQUENCE [LARGE SCALE GENOMIC DNA]</scope>
    <source>
        <strain evidence="4">CECT 8482</strain>
    </source>
</reference>
<accession>A0ABT8D5G1</accession>
<protein>
    <submittedName>
        <fullName evidence="3">LysR substrate-binding domain-containing protein</fullName>
    </submittedName>
</protein>
<evidence type="ECO:0000313" key="4">
    <source>
        <dbReference type="Proteomes" id="UP001243846"/>
    </source>
</evidence>
<dbReference type="SUPFAM" id="SSF53850">
    <property type="entry name" value="Periplasmic binding protein-like II"/>
    <property type="match status" value="1"/>
</dbReference>
<dbReference type="EMBL" id="JAUFRC010000001">
    <property type="protein sequence ID" value="MDN3711087.1"/>
    <property type="molecule type" value="Genomic_DNA"/>
</dbReference>
<evidence type="ECO:0000313" key="3">
    <source>
        <dbReference type="EMBL" id="MDN3711087.1"/>
    </source>
</evidence>
<dbReference type="Pfam" id="PF03466">
    <property type="entry name" value="LysR_substrate"/>
    <property type="match status" value="1"/>
</dbReference>
<comment type="caution">
    <text evidence="3">The sequence shown here is derived from an EMBL/GenBank/DDBJ whole genome shotgun (WGS) entry which is preliminary data.</text>
</comment>
<dbReference type="InterPro" id="IPR005119">
    <property type="entry name" value="LysR_subst-bd"/>
</dbReference>
<proteinExistence type="predicted"/>
<dbReference type="Proteomes" id="UP001243846">
    <property type="component" value="Unassembled WGS sequence"/>
</dbReference>
<feature type="region of interest" description="Disordered" evidence="1">
    <location>
        <begin position="1"/>
        <end position="26"/>
    </location>
</feature>